<reference evidence="4 5" key="1">
    <citation type="journal article" date="2014" name="Int. J. Syst. Evol. Microbiol.">
        <title>Complete genome sequence of Corynebacterium casei LMG S-19264T (=DSM 44701T), isolated from a smear-ripened cheese.</title>
        <authorList>
            <consortium name="US DOE Joint Genome Institute (JGI-PGF)"/>
            <person name="Walter F."/>
            <person name="Albersmeier A."/>
            <person name="Kalinowski J."/>
            <person name="Ruckert C."/>
        </authorList>
    </citation>
    <scope>NUCLEOTIDE SEQUENCE [LARGE SCALE GENOMIC DNA]</scope>
    <source>
        <strain evidence="4 5">CGMCC 4.7215</strain>
    </source>
</reference>
<accession>A0ABD5X7A4</accession>
<evidence type="ECO:0000313" key="5">
    <source>
        <dbReference type="Proteomes" id="UP001596414"/>
    </source>
</evidence>
<evidence type="ECO:0000313" key="4">
    <source>
        <dbReference type="EMBL" id="MFC7127118.1"/>
    </source>
</evidence>
<dbReference type="CDD" id="cd06558">
    <property type="entry name" value="crotonase-like"/>
    <property type="match status" value="1"/>
</dbReference>
<proteinExistence type="inferred from homology"/>
<evidence type="ECO:0000256" key="1">
    <source>
        <dbReference type="ARBA" id="ARBA00005254"/>
    </source>
</evidence>
<evidence type="ECO:0000256" key="2">
    <source>
        <dbReference type="RuleBase" id="RU003707"/>
    </source>
</evidence>
<protein>
    <submittedName>
        <fullName evidence="4">Enoyl-CoA hydratase/isomerase family protein</fullName>
    </submittedName>
</protein>
<dbReference type="Proteomes" id="UP001596414">
    <property type="component" value="Unassembled WGS sequence"/>
</dbReference>
<feature type="compositionally biased region" description="Basic and acidic residues" evidence="3">
    <location>
        <begin position="219"/>
        <end position="231"/>
    </location>
</feature>
<dbReference type="RefSeq" id="WP_267636748.1">
    <property type="nucleotide sequence ID" value="NZ_JAODIY010000005.1"/>
</dbReference>
<dbReference type="PANTHER" id="PTHR43802">
    <property type="entry name" value="ENOYL-COA HYDRATASE"/>
    <property type="match status" value="1"/>
</dbReference>
<dbReference type="SUPFAM" id="SSF52096">
    <property type="entry name" value="ClpP/crotonase"/>
    <property type="match status" value="1"/>
</dbReference>
<sequence length="231" mass="23952">MIDTSVDGSVRVVTLDRPAAKNALTPAGLDALEAAFEDATEPVVYLHGAGRAFCAGADLDTVASLDRESAVDFAEHGQRVARTIEQYDGAVVAGIDGPARGGGVELALACDLRVGTPEATLAESGVSLGLFGAWGGTARLPAIVGESIALDIALSGRVLSAQDALDAGVLSRVSAEPRAVADELAANDETALRTIKHRVRDTAPQAEQETREAAAFGELIERPDVPHRFDE</sequence>
<dbReference type="InterPro" id="IPR029045">
    <property type="entry name" value="ClpP/crotonase-like_dom_sf"/>
</dbReference>
<comment type="similarity">
    <text evidence="1 2">Belongs to the enoyl-CoA hydratase/isomerase family.</text>
</comment>
<gene>
    <name evidence="4" type="ORF">ACFQJ7_13985</name>
</gene>
<dbReference type="Pfam" id="PF00378">
    <property type="entry name" value="ECH_1"/>
    <property type="match status" value="1"/>
</dbReference>
<dbReference type="AlphaFoldDB" id="A0ABD5X7A4"/>
<dbReference type="PROSITE" id="PS00166">
    <property type="entry name" value="ENOYL_COA_HYDRATASE"/>
    <property type="match status" value="1"/>
</dbReference>
<feature type="region of interest" description="Disordered" evidence="3">
    <location>
        <begin position="202"/>
        <end position="231"/>
    </location>
</feature>
<dbReference type="Gene3D" id="3.90.226.10">
    <property type="entry name" value="2-enoyl-CoA Hydratase, Chain A, domain 1"/>
    <property type="match status" value="1"/>
</dbReference>
<name>A0ABD5X7A4_9EURY</name>
<dbReference type="EMBL" id="JBHSZQ010000049">
    <property type="protein sequence ID" value="MFC7127118.1"/>
    <property type="molecule type" value="Genomic_DNA"/>
</dbReference>
<comment type="caution">
    <text evidence="4">The sequence shown here is derived from an EMBL/GenBank/DDBJ whole genome shotgun (WGS) entry which is preliminary data.</text>
</comment>
<dbReference type="InterPro" id="IPR018376">
    <property type="entry name" value="Enoyl-CoA_hyd/isom_CS"/>
</dbReference>
<dbReference type="InterPro" id="IPR001753">
    <property type="entry name" value="Enoyl-CoA_hydra/iso"/>
</dbReference>
<evidence type="ECO:0000256" key="3">
    <source>
        <dbReference type="SAM" id="MobiDB-lite"/>
    </source>
</evidence>
<organism evidence="4 5">
    <name type="scientific">Halovenus rubra</name>
    <dbReference type="NCBI Taxonomy" id="869890"/>
    <lineage>
        <taxon>Archaea</taxon>
        <taxon>Methanobacteriati</taxon>
        <taxon>Methanobacteriota</taxon>
        <taxon>Stenosarchaea group</taxon>
        <taxon>Halobacteria</taxon>
        <taxon>Halobacteriales</taxon>
        <taxon>Haloarculaceae</taxon>
        <taxon>Halovenus</taxon>
    </lineage>
</organism>
<dbReference type="PANTHER" id="PTHR43802:SF1">
    <property type="entry name" value="IP11341P-RELATED"/>
    <property type="match status" value="1"/>
</dbReference>